<evidence type="ECO:0000313" key="6">
    <source>
        <dbReference type="Proteomes" id="UP000075881"/>
    </source>
</evidence>
<proteinExistence type="predicted"/>
<name>A0A182JNK7_9DIPT</name>
<evidence type="ECO:0000256" key="2">
    <source>
        <dbReference type="ARBA" id="ARBA00022771"/>
    </source>
</evidence>
<evidence type="ECO:0000256" key="1">
    <source>
        <dbReference type="ARBA" id="ARBA00022723"/>
    </source>
</evidence>
<dbReference type="Proteomes" id="UP000075881">
    <property type="component" value="Unassembled WGS sequence"/>
</dbReference>
<feature type="domain" description="FLYWCH-type" evidence="4">
    <location>
        <begin position="303"/>
        <end position="352"/>
    </location>
</feature>
<keyword evidence="2" id="KW-0863">Zinc-finger</keyword>
<dbReference type="GO" id="GO:0008270">
    <property type="term" value="F:zinc ion binding"/>
    <property type="evidence" value="ECO:0007669"/>
    <property type="project" value="UniProtKB-KW"/>
</dbReference>
<evidence type="ECO:0000313" key="5">
    <source>
        <dbReference type="EnsemblMetazoa" id="ACHR000091-PA"/>
    </source>
</evidence>
<dbReference type="Pfam" id="PF04500">
    <property type="entry name" value="FLYWCH"/>
    <property type="match status" value="6"/>
</dbReference>
<dbReference type="STRING" id="43041.A0A182JNK7"/>
<protein>
    <recommendedName>
        <fullName evidence="4">FLYWCH-type domain-containing protein</fullName>
    </recommendedName>
</protein>
<feature type="domain" description="FLYWCH-type" evidence="4">
    <location>
        <begin position="515"/>
        <end position="574"/>
    </location>
</feature>
<dbReference type="VEuPathDB" id="VectorBase:ACHR000091"/>
<reference evidence="6" key="1">
    <citation type="submission" date="2013-03" db="EMBL/GenBank/DDBJ databases">
        <title>The Genome Sequence of Anopheles christyi ACHKN1017.</title>
        <authorList>
            <consortium name="The Broad Institute Genomics Platform"/>
            <person name="Neafsey D.E."/>
            <person name="Besansky N."/>
            <person name="Walker B."/>
            <person name="Young S.K."/>
            <person name="Zeng Q."/>
            <person name="Gargeya S."/>
            <person name="Fitzgerald M."/>
            <person name="Haas B."/>
            <person name="Abouelleil A."/>
            <person name="Allen A.W."/>
            <person name="Alvarado L."/>
            <person name="Arachchi H.M."/>
            <person name="Berlin A.M."/>
            <person name="Chapman S.B."/>
            <person name="Gainer-Dewar J."/>
            <person name="Goldberg J."/>
            <person name="Griggs A."/>
            <person name="Gujja S."/>
            <person name="Hansen M."/>
            <person name="Howarth C."/>
            <person name="Imamovic A."/>
            <person name="Ireland A."/>
            <person name="Larimer J."/>
            <person name="McCowan C."/>
            <person name="Murphy C."/>
            <person name="Pearson M."/>
            <person name="Poon T.W."/>
            <person name="Priest M."/>
            <person name="Roberts A."/>
            <person name="Saif S."/>
            <person name="Shea T."/>
            <person name="Sisk P."/>
            <person name="Sykes S."/>
            <person name="Wortman J."/>
            <person name="Nusbaum C."/>
            <person name="Birren B."/>
        </authorList>
    </citation>
    <scope>NUCLEOTIDE SEQUENCE [LARGE SCALE GENOMIC DNA]</scope>
    <source>
        <strain evidence="6">ACHKN1017</strain>
    </source>
</reference>
<dbReference type="InterPro" id="IPR007588">
    <property type="entry name" value="Znf_FLYWCH"/>
</dbReference>
<keyword evidence="1" id="KW-0479">Metal-binding</keyword>
<keyword evidence="6" id="KW-1185">Reference proteome</keyword>
<organism evidence="5 6">
    <name type="scientific">Anopheles christyi</name>
    <dbReference type="NCBI Taxonomy" id="43041"/>
    <lineage>
        <taxon>Eukaryota</taxon>
        <taxon>Metazoa</taxon>
        <taxon>Ecdysozoa</taxon>
        <taxon>Arthropoda</taxon>
        <taxon>Hexapoda</taxon>
        <taxon>Insecta</taxon>
        <taxon>Pterygota</taxon>
        <taxon>Neoptera</taxon>
        <taxon>Endopterygota</taxon>
        <taxon>Diptera</taxon>
        <taxon>Nematocera</taxon>
        <taxon>Culicoidea</taxon>
        <taxon>Culicidae</taxon>
        <taxon>Anophelinae</taxon>
        <taxon>Anopheles</taxon>
    </lineage>
</organism>
<dbReference type="Gene3D" id="2.20.25.240">
    <property type="match status" value="6"/>
</dbReference>
<dbReference type="EnsemblMetazoa" id="ACHR000091-RA">
    <property type="protein sequence ID" value="ACHR000091-PA"/>
    <property type="gene ID" value="ACHR000091"/>
</dbReference>
<keyword evidence="3" id="KW-0862">Zinc</keyword>
<feature type="domain" description="FLYWCH-type" evidence="4">
    <location>
        <begin position="91"/>
        <end position="136"/>
    </location>
</feature>
<feature type="domain" description="FLYWCH-type" evidence="4">
    <location>
        <begin position="159"/>
        <end position="222"/>
    </location>
</feature>
<feature type="domain" description="FLYWCH-type" evidence="4">
    <location>
        <begin position="14"/>
        <end position="75"/>
    </location>
</feature>
<accession>A0A182JNK7</accession>
<feature type="domain" description="FLYWCH-type" evidence="4">
    <location>
        <begin position="368"/>
        <end position="429"/>
    </location>
</feature>
<evidence type="ECO:0000256" key="3">
    <source>
        <dbReference type="ARBA" id="ARBA00022833"/>
    </source>
</evidence>
<dbReference type="AlphaFoldDB" id="A0A182JNK7"/>
<sequence>MQDRCTFIPATFGKTRRGQLKLLHDGHAYTRDRQSAKTCNWKCSLFTRYRCRARAVTKEIGGIIHMKVTNTSHYHPKEEYKIKIKKEPLKNKTFENGTRVNWKCRFYHRLHCKARAQTRLIDGIEYVKVFKNEHSHPQEAKSVRRRKQQFMSKATLANFSITQRGRPLLVQDGYSYIRNGEFSDTINWRCSMHRRHKCKAKAITMKQDGREYVRLSHPTHNHPPKIKFRRRRPMPSISEPPFEALELSDPLEDMMNLSEDVPMLDFFSTIEDMSGEGTIGNSGGSGSIDSMVFVSLSLKNKIVRKIYHNGFYYCRSKCINDTSYWVCDRSKQDNCRSRITTFDDKRTYKVTNPGLRPMTLLYVNEWLFTAGQRGKPKLVIENNSYFRTKGDSLRAYWSCSYYKSKKCRSKLVTHRGSYTVKYTHKAHTHPDEFSEMASVTPLDADIDEFYIKDEKDYGHGREKQFSKSLPKTEMQRIKSEASYRKLKQSSMTDHDDEEEKIGIEHKFALDLRLETGSKGRPKLIMGGYAFFRNNSSNNKTYWLCSKNRLMKCRARIITLDGCSGMILKNQVHNHPPTEQ</sequence>
<reference evidence="5" key="2">
    <citation type="submission" date="2020-05" db="UniProtKB">
        <authorList>
            <consortium name="EnsemblMetazoa"/>
        </authorList>
    </citation>
    <scope>IDENTIFICATION</scope>
    <source>
        <strain evidence="5">ACHKN1017</strain>
    </source>
</reference>
<evidence type="ECO:0000259" key="4">
    <source>
        <dbReference type="Pfam" id="PF04500"/>
    </source>
</evidence>